<evidence type="ECO:0008006" key="3">
    <source>
        <dbReference type="Google" id="ProtNLM"/>
    </source>
</evidence>
<name>A0A371HB94_MUCPR</name>
<reference evidence="1" key="1">
    <citation type="submission" date="2018-05" db="EMBL/GenBank/DDBJ databases">
        <title>Draft genome of Mucuna pruriens seed.</title>
        <authorList>
            <person name="Nnadi N.E."/>
            <person name="Vos R."/>
            <person name="Hasami M.H."/>
            <person name="Devisetty U.K."/>
            <person name="Aguiy J.C."/>
        </authorList>
    </citation>
    <scope>NUCLEOTIDE SEQUENCE [LARGE SCALE GENOMIC DNA]</scope>
    <source>
        <strain evidence="1">JCA_2017</strain>
    </source>
</reference>
<accession>A0A371HB94</accession>
<dbReference type="STRING" id="157652.A0A371HB94"/>
<organism evidence="1 2">
    <name type="scientific">Mucuna pruriens</name>
    <name type="common">Velvet bean</name>
    <name type="synonym">Dolichos pruriens</name>
    <dbReference type="NCBI Taxonomy" id="157652"/>
    <lineage>
        <taxon>Eukaryota</taxon>
        <taxon>Viridiplantae</taxon>
        <taxon>Streptophyta</taxon>
        <taxon>Embryophyta</taxon>
        <taxon>Tracheophyta</taxon>
        <taxon>Spermatophyta</taxon>
        <taxon>Magnoliopsida</taxon>
        <taxon>eudicotyledons</taxon>
        <taxon>Gunneridae</taxon>
        <taxon>Pentapetalae</taxon>
        <taxon>rosids</taxon>
        <taxon>fabids</taxon>
        <taxon>Fabales</taxon>
        <taxon>Fabaceae</taxon>
        <taxon>Papilionoideae</taxon>
        <taxon>50 kb inversion clade</taxon>
        <taxon>NPAAA clade</taxon>
        <taxon>indigoferoid/millettioid clade</taxon>
        <taxon>Phaseoleae</taxon>
        <taxon>Mucuna</taxon>
    </lineage>
</organism>
<gene>
    <name evidence="1" type="ORF">CR513_16792</name>
</gene>
<comment type="caution">
    <text evidence="1">The sequence shown here is derived from an EMBL/GenBank/DDBJ whole genome shotgun (WGS) entry which is preliminary data.</text>
</comment>
<evidence type="ECO:0000313" key="1">
    <source>
        <dbReference type="EMBL" id="RDY00071.1"/>
    </source>
</evidence>
<protein>
    <recommendedName>
        <fullName evidence="3">Reverse transcriptase Ty1/copia-type domain-containing protein</fullName>
    </recommendedName>
</protein>
<proteinExistence type="predicted"/>
<evidence type="ECO:0000313" key="2">
    <source>
        <dbReference type="Proteomes" id="UP000257109"/>
    </source>
</evidence>
<dbReference type="Proteomes" id="UP000257109">
    <property type="component" value="Unassembled WGS sequence"/>
</dbReference>
<feature type="non-terminal residue" evidence="1">
    <location>
        <position position="1"/>
    </location>
</feature>
<keyword evidence="2" id="KW-1185">Reference proteome</keyword>
<dbReference type="EMBL" id="QJKJ01003077">
    <property type="protein sequence ID" value="RDY00071.1"/>
    <property type="molecule type" value="Genomic_DNA"/>
</dbReference>
<dbReference type="AlphaFoldDB" id="A0A371HB94"/>
<dbReference type="OrthoDB" id="411615at2759"/>
<sequence length="163" mass="18381">IFQKYLMSSKHKVAILCKPYLELQIFKLDNLGIPRKLRQSSTTSLLLVHLVRAFSIYCLYTTLIGLSLVSSGPNYGALKYIETELLALDGNQTYNIVSCPPFIKPLGSKFVFFINLHSDGLIDRYMTQLVVLGNKKEYGLDYDETFALFAKMTTVRTILALAA</sequence>